<sequence length="315" mass="32761">MNLPLAVAIAPQATTEFNALTSVIRQADSTAGGELPVRWLVLRDDFVSGADALTVSAWLAPQSERIELVPEVPVTHNEPFHVSTATATLDFASTGRAGYSPSVQTDPSAASAVGRRSAAGADAVWDEAGDVDDVVHRLWASWEPDAVIRDEATGRFIDRDKVHYVDFTGTDSVGEEFTVKGPSITPRPPRGELPVLVRVSDDASARAAARFADVAVLDADAFTDAETGRRLLDAVATGPARPTVLLSVALTEEGRTARGEATASVLSALVDEANELVGVESAAEATDVAGVEGILLDAPTPDAAVAALSGGERAN</sequence>
<evidence type="ECO:0000256" key="4">
    <source>
        <dbReference type="ARBA" id="ARBA00023033"/>
    </source>
</evidence>
<evidence type="ECO:0000313" key="7">
    <source>
        <dbReference type="Proteomes" id="UP000462152"/>
    </source>
</evidence>
<keyword evidence="3" id="KW-0560">Oxidoreductase</keyword>
<dbReference type="InterPro" id="IPR036661">
    <property type="entry name" value="Luciferase-like_sf"/>
</dbReference>
<evidence type="ECO:0000256" key="1">
    <source>
        <dbReference type="ARBA" id="ARBA00022630"/>
    </source>
</evidence>
<keyword evidence="2" id="KW-0288">FMN</keyword>
<dbReference type="RefSeq" id="WP_129314055.1">
    <property type="nucleotide sequence ID" value="NZ_NOIQ01000001.1"/>
</dbReference>
<dbReference type="GO" id="GO:0016705">
    <property type="term" value="F:oxidoreductase activity, acting on paired donors, with incorporation or reduction of molecular oxygen"/>
    <property type="evidence" value="ECO:0007669"/>
    <property type="project" value="InterPro"/>
</dbReference>
<dbReference type="PANTHER" id="PTHR30011:SF16">
    <property type="entry name" value="C2H2 FINGER DOMAIN TRANSCRIPTION FACTOR (EUROFUNG)-RELATED"/>
    <property type="match status" value="1"/>
</dbReference>
<comment type="caution">
    <text evidence="6">The sequence shown here is derived from an EMBL/GenBank/DDBJ whole genome shotgun (WGS) entry which is preliminary data.</text>
</comment>
<dbReference type="Gene3D" id="3.20.20.30">
    <property type="entry name" value="Luciferase-like domain"/>
    <property type="match status" value="1"/>
</dbReference>
<dbReference type="InterPro" id="IPR051260">
    <property type="entry name" value="Diverse_substr_monoxygenases"/>
</dbReference>
<evidence type="ECO:0000313" key="6">
    <source>
        <dbReference type="EMBL" id="MUN53956.1"/>
    </source>
</evidence>
<proteinExistence type="predicted"/>
<protein>
    <submittedName>
        <fullName evidence="6">LLM class flavin-dependent oxidoreductase</fullName>
    </submittedName>
</protein>
<name>A0A7K1LFJ1_9MICC</name>
<dbReference type="Pfam" id="PF00296">
    <property type="entry name" value="Bac_luciferase"/>
    <property type="match status" value="1"/>
</dbReference>
<dbReference type="AlphaFoldDB" id="A0A7K1LFJ1"/>
<dbReference type="OrthoDB" id="3265338at2"/>
<dbReference type="PANTHER" id="PTHR30011">
    <property type="entry name" value="ALKANESULFONATE MONOOXYGENASE-RELATED"/>
    <property type="match status" value="1"/>
</dbReference>
<organism evidence="6 7">
    <name type="scientific">Rothia koreensis</name>
    <dbReference type="NCBI Taxonomy" id="592378"/>
    <lineage>
        <taxon>Bacteria</taxon>
        <taxon>Bacillati</taxon>
        <taxon>Actinomycetota</taxon>
        <taxon>Actinomycetes</taxon>
        <taxon>Micrococcales</taxon>
        <taxon>Micrococcaceae</taxon>
        <taxon>Rothia</taxon>
    </lineage>
</organism>
<keyword evidence="7" id="KW-1185">Reference proteome</keyword>
<accession>A0A7K1LFJ1</accession>
<keyword evidence="1" id="KW-0285">Flavoprotein</keyword>
<dbReference type="InterPro" id="IPR011251">
    <property type="entry name" value="Luciferase-like_dom"/>
</dbReference>
<dbReference type="SUPFAM" id="SSF51679">
    <property type="entry name" value="Bacterial luciferase-like"/>
    <property type="match status" value="1"/>
</dbReference>
<keyword evidence="4" id="KW-0503">Monooxygenase</keyword>
<evidence type="ECO:0000256" key="2">
    <source>
        <dbReference type="ARBA" id="ARBA00022643"/>
    </source>
</evidence>
<dbReference type="Proteomes" id="UP000462152">
    <property type="component" value="Unassembled WGS sequence"/>
</dbReference>
<evidence type="ECO:0000256" key="3">
    <source>
        <dbReference type="ARBA" id="ARBA00023002"/>
    </source>
</evidence>
<dbReference type="GO" id="GO:0004497">
    <property type="term" value="F:monooxygenase activity"/>
    <property type="evidence" value="ECO:0007669"/>
    <property type="project" value="UniProtKB-KW"/>
</dbReference>
<dbReference type="EMBL" id="WOGT01000001">
    <property type="protein sequence ID" value="MUN53956.1"/>
    <property type="molecule type" value="Genomic_DNA"/>
</dbReference>
<reference evidence="6 7" key="1">
    <citation type="submission" date="2019-12" db="EMBL/GenBank/DDBJ databases">
        <authorList>
            <person name="Li J."/>
            <person name="Shi Y."/>
            <person name="Xu G."/>
            <person name="Xiao D."/>
            <person name="Ran X."/>
        </authorList>
    </citation>
    <scope>NUCLEOTIDE SEQUENCE [LARGE SCALE GENOMIC DNA]</scope>
    <source>
        <strain evidence="6 7">JCM 15915</strain>
    </source>
</reference>
<feature type="domain" description="Luciferase-like" evidence="5">
    <location>
        <begin position="47"/>
        <end position="248"/>
    </location>
</feature>
<evidence type="ECO:0000259" key="5">
    <source>
        <dbReference type="Pfam" id="PF00296"/>
    </source>
</evidence>
<gene>
    <name evidence="6" type="ORF">GMA10_01715</name>
</gene>